<feature type="transmembrane region" description="Helical" evidence="1">
    <location>
        <begin position="186"/>
        <end position="204"/>
    </location>
</feature>
<name>A0A1Q4VBY0_9ACTN</name>
<evidence type="ECO:0000256" key="1">
    <source>
        <dbReference type="SAM" id="Phobius"/>
    </source>
</evidence>
<feature type="transmembrane region" description="Helical" evidence="1">
    <location>
        <begin position="157"/>
        <end position="174"/>
    </location>
</feature>
<feature type="transmembrane region" description="Helical" evidence="1">
    <location>
        <begin position="52"/>
        <end position="73"/>
    </location>
</feature>
<sequence length="548" mass="59547">MTAPRPDVSAPVPLDVSFTDDPRVVKEAANEDYSTHIVPLTWRSGRLSLTMAWYALVSGMFYLVTAATLAVTVGTVDTLIGILLAVAVFGTVNYVFSRYAARTGLTVALLSQRVFGYIGSVLAPLVLAATAIYYAVFEGSVIAHALHAYTGALSIEFWYAVSILTNVPMAVGGVRRWLDKFNGALLPLYWTGLIIAVILAAREYKPSGWFTHTPDLVPDLGAPGWLYAFFVYMGVFVFMMYTVDFGRFGKPKDAGFHSVVTFGPVFYFFVYFVNGLIGIFLVLAAGAAGMPTETAIGDTIVALMGVWGLGVVWLTQSRINTANYYVASTNVEAVVARLFHIRVPRVAALAVASVVTYLIMLTDVLSYVLTALAWQGAFVVAWVGIMLTHLALHRDGDRDGLPEFRPGRVATFAPGAVVWMISSLTGILVLEFTGTFGTTWSSPVTLVLSVGLYWLATRTTRSPVLRRAHDPRDEVDDIWQARVRCHRCDHSYIAAEMDRDPSAEGAPAICADCAGRSRTFRRAALAEAATLSGGPVSGPRLREPTPQR</sequence>
<evidence type="ECO:0000313" key="2">
    <source>
        <dbReference type="EMBL" id="OKH95361.1"/>
    </source>
</evidence>
<reference evidence="2 3" key="1">
    <citation type="submission" date="2015-06" db="EMBL/GenBank/DDBJ databases">
        <title>Cloning and characterization of the uncialamcin biosynthetic gene cluster.</title>
        <authorList>
            <person name="Yan X."/>
            <person name="Huang T."/>
            <person name="Ge H."/>
            <person name="Shen B."/>
        </authorList>
    </citation>
    <scope>NUCLEOTIDE SEQUENCE [LARGE SCALE GENOMIC DNA]</scope>
    <source>
        <strain evidence="2 3">DCA2648</strain>
    </source>
</reference>
<keyword evidence="3" id="KW-1185">Reference proteome</keyword>
<gene>
    <name evidence="2" type="ORF">AB852_00275</name>
</gene>
<dbReference type="Proteomes" id="UP000186455">
    <property type="component" value="Unassembled WGS sequence"/>
</dbReference>
<dbReference type="STRING" id="1048205.AB852_00275"/>
<feature type="transmembrane region" description="Helical" evidence="1">
    <location>
        <begin position="224"/>
        <end position="243"/>
    </location>
</feature>
<feature type="transmembrane region" description="Helical" evidence="1">
    <location>
        <begin position="346"/>
        <end position="366"/>
    </location>
</feature>
<keyword evidence="1" id="KW-0812">Transmembrane</keyword>
<protein>
    <recommendedName>
        <fullName evidence="4">Thiamine permease</fullName>
    </recommendedName>
</protein>
<feature type="transmembrane region" description="Helical" evidence="1">
    <location>
        <begin position="412"/>
        <end position="430"/>
    </location>
</feature>
<feature type="transmembrane region" description="Helical" evidence="1">
    <location>
        <begin position="372"/>
        <end position="392"/>
    </location>
</feature>
<feature type="transmembrane region" description="Helical" evidence="1">
    <location>
        <begin position="264"/>
        <end position="289"/>
    </location>
</feature>
<dbReference type="AlphaFoldDB" id="A0A1Q4VBY0"/>
<keyword evidence="1" id="KW-1133">Transmembrane helix</keyword>
<proteinExistence type="predicted"/>
<accession>A0A1Q4VBY0</accession>
<feature type="transmembrane region" description="Helical" evidence="1">
    <location>
        <begin position="79"/>
        <end position="96"/>
    </location>
</feature>
<organism evidence="2 3">
    <name type="scientific">Streptomyces uncialis</name>
    <dbReference type="NCBI Taxonomy" id="1048205"/>
    <lineage>
        <taxon>Bacteria</taxon>
        <taxon>Bacillati</taxon>
        <taxon>Actinomycetota</taxon>
        <taxon>Actinomycetes</taxon>
        <taxon>Kitasatosporales</taxon>
        <taxon>Streptomycetaceae</taxon>
        <taxon>Streptomyces</taxon>
    </lineage>
</organism>
<dbReference type="PANTHER" id="PTHR30569:SF0">
    <property type="entry name" value="CYTOSINE PERMEASE"/>
    <property type="match status" value="1"/>
</dbReference>
<dbReference type="GO" id="GO:0015209">
    <property type="term" value="F:cytosine transmembrane transporter activity"/>
    <property type="evidence" value="ECO:0007669"/>
    <property type="project" value="InterPro"/>
</dbReference>
<feature type="transmembrane region" description="Helical" evidence="1">
    <location>
        <begin position="295"/>
        <end position="314"/>
    </location>
</feature>
<dbReference type="RefSeq" id="WP_073782377.1">
    <property type="nucleotide sequence ID" value="NZ_CP109290.1"/>
</dbReference>
<dbReference type="Gene3D" id="1.10.4160.10">
    <property type="entry name" value="Hydantoin permease"/>
    <property type="match status" value="1"/>
</dbReference>
<dbReference type="GeneID" id="96791075"/>
<evidence type="ECO:0000313" key="3">
    <source>
        <dbReference type="Proteomes" id="UP000186455"/>
    </source>
</evidence>
<feature type="transmembrane region" description="Helical" evidence="1">
    <location>
        <begin position="436"/>
        <end position="456"/>
    </location>
</feature>
<feature type="transmembrane region" description="Helical" evidence="1">
    <location>
        <begin position="117"/>
        <end position="137"/>
    </location>
</feature>
<dbReference type="GO" id="GO:0005886">
    <property type="term" value="C:plasma membrane"/>
    <property type="evidence" value="ECO:0007669"/>
    <property type="project" value="TreeGrafter"/>
</dbReference>
<comment type="caution">
    <text evidence="2">The sequence shown here is derived from an EMBL/GenBank/DDBJ whole genome shotgun (WGS) entry which is preliminary data.</text>
</comment>
<evidence type="ECO:0008006" key="4">
    <source>
        <dbReference type="Google" id="ProtNLM"/>
    </source>
</evidence>
<keyword evidence="1" id="KW-0472">Membrane</keyword>
<dbReference type="EMBL" id="LFBV01000001">
    <property type="protein sequence ID" value="OKH95361.1"/>
    <property type="molecule type" value="Genomic_DNA"/>
</dbReference>
<dbReference type="InterPro" id="IPR030191">
    <property type="entry name" value="CodB"/>
</dbReference>
<dbReference type="PANTHER" id="PTHR30569">
    <property type="entry name" value="CYTOSINE TRANSPORTER CODB"/>
    <property type="match status" value="1"/>
</dbReference>